<reference evidence="2" key="2">
    <citation type="submission" date="2015-03" db="UniProtKB">
        <authorList>
            <consortium name="EnsemblPlants"/>
        </authorList>
    </citation>
    <scope>IDENTIFICATION</scope>
</reference>
<protein>
    <submittedName>
        <fullName evidence="2">Uncharacterized protein</fullName>
    </submittedName>
</protein>
<name>A0A0D3H8K9_9ORYZ</name>
<dbReference type="HOGENOM" id="CLU_086810_0_0_1"/>
<dbReference type="EnsemblPlants" id="OBART09G15460.2">
    <property type="protein sequence ID" value="OBART09G15460.2"/>
    <property type="gene ID" value="OBART09G15460"/>
</dbReference>
<feature type="region of interest" description="Disordered" evidence="1">
    <location>
        <begin position="36"/>
        <end position="85"/>
    </location>
</feature>
<proteinExistence type="predicted"/>
<feature type="compositionally biased region" description="Basic and acidic residues" evidence="1">
    <location>
        <begin position="292"/>
        <end position="311"/>
    </location>
</feature>
<evidence type="ECO:0000256" key="1">
    <source>
        <dbReference type="SAM" id="MobiDB-lite"/>
    </source>
</evidence>
<evidence type="ECO:0000313" key="3">
    <source>
        <dbReference type="Proteomes" id="UP000026960"/>
    </source>
</evidence>
<keyword evidence="3" id="KW-1185">Reference proteome</keyword>
<dbReference type="PaxDb" id="65489-OBART09G15460.2"/>
<feature type="compositionally biased region" description="Basic residues" evidence="1">
    <location>
        <begin position="56"/>
        <end position="74"/>
    </location>
</feature>
<organism evidence="2">
    <name type="scientific">Oryza barthii</name>
    <dbReference type="NCBI Taxonomy" id="65489"/>
    <lineage>
        <taxon>Eukaryota</taxon>
        <taxon>Viridiplantae</taxon>
        <taxon>Streptophyta</taxon>
        <taxon>Embryophyta</taxon>
        <taxon>Tracheophyta</taxon>
        <taxon>Spermatophyta</taxon>
        <taxon>Magnoliopsida</taxon>
        <taxon>Liliopsida</taxon>
        <taxon>Poales</taxon>
        <taxon>Poaceae</taxon>
        <taxon>BOP clade</taxon>
        <taxon>Oryzoideae</taxon>
        <taxon>Oryzeae</taxon>
        <taxon>Oryzinae</taxon>
        <taxon>Oryza</taxon>
    </lineage>
</organism>
<dbReference type="Proteomes" id="UP000026960">
    <property type="component" value="Chromosome 9"/>
</dbReference>
<reference evidence="2" key="1">
    <citation type="journal article" date="2009" name="Rice">
        <title>De Novo Next Generation Sequencing of Plant Genomes.</title>
        <authorList>
            <person name="Rounsley S."/>
            <person name="Marri P.R."/>
            <person name="Yu Y."/>
            <person name="He R."/>
            <person name="Sisneros N."/>
            <person name="Goicoechea J.L."/>
            <person name="Lee S.J."/>
            <person name="Angelova A."/>
            <person name="Kudrna D."/>
            <person name="Luo M."/>
            <person name="Affourtit J."/>
            <person name="Desany B."/>
            <person name="Knight J."/>
            <person name="Niazi F."/>
            <person name="Egholm M."/>
            <person name="Wing R.A."/>
        </authorList>
    </citation>
    <scope>NUCLEOTIDE SEQUENCE [LARGE SCALE GENOMIC DNA]</scope>
    <source>
        <strain evidence="2">cv. IRGC 105608</strain>
    </source>
</reference>
<dbReference type="eggNOG" id="KOG1919">
    <property type="taxonomic scope" value="Eukaryota"/>
</dbReference>
<feature type="region of interest" description="Disordered" evidence="1">
    <location>
        <begin position="286"/>
        <end position="313"/>
    </location>
</feature>
<sequence>MGSDRIGSSLCLTGGLAPRRGEAAADVAALRTARRRAEVGEDVGAAGEATAPGAPRGRRGARRPRARRRGRRRAAPPYSGGGAAAFEESGASVAPIAVDLAPIVKSLRGLDVDCQDLPRAGLPGVDGAMWKRRRTAPQFFSCNLFSQFDVHSECSDHEVSVETTKSQKHHLKKIKHNDVMEPGMRIHLPVSVAEGEIRDEIEKACHPQGNQFSDSAILVLNKPTKVPMKGNLPVHNSMDVLAAAALFIGSGRPSSSLLLSGVATGAGVVAGDLALRVTPIPAHKMAPLQGLRGDRNGEESDDGERREKEEGDLTSGPSLFIIIIFG</sequence>
<dbReference type="Gramene" id="OBART09G15460.2">
    <property type="protein sequence ID" value="OBART09G15460.2"/>
    <property type="gene ID" value="OBART09G15460"/>
</dbReference>
<feature type="compositionally biased region" description="Low complexity" evidence="1">
    <location>
        <begin position="44"/>
        <end position="55"/>
    </location>
</feature>
<dbReference type="AlphaFoldDB" id="A0A0D3H8K9"/>
<evidence type="ECO:0000313" key="2">
    <source>
        <dbReference type="EnsemblPlants" id="OBART09G15460.2"/>
    </source>
</evidence>
<accession>A0A0D3H8K9</accession>
<dbReference type="STRING" id="65489.A0A0D3H8K9"/>